<proteinExistence type="predicted"/>
<evidence type="ECO:0000256" key="1">
    <source>
        <dbReference type="SAM" id="SignalP"/>
    </source>
</evidence>
<feature type="chain" id="PRO_5043799640" description="Ig-like domain-containing protein" evidence="1">
    <location>
        <begin position="21"/>
        <end position="180"/>
    </location>
</feature>
<feature type="domain" description="Ig-like" evidence="2">
    <location>
        <begin position="7"/>
        <end position="128"/>
    </location>
</feature>
<accession>A0AAW0W2D0</accession>
<feature type="signal peptide" evidence="1">
    <location>
        <begin position="1"/>
        <end position="20"/>
    </location>
</feature>
<dbReference type="Gene3D" id="2.60.40.10">
    <property type="entry name" value="Immunoglobulins"/>
    <property type="match status" value="1"/>
</dbReference>
<dbReference type="PROSITE" id="PS50835">
    <property type="entry name" value="IG_LIKE"/>
    <property type="match status" value="1"/>
</dbReference>
<name>A0AAW0W2D0_CHEQU</name>
<evidence type="ECO:0000313" key="4">
    <source>
        <dbReference type="Proteomes" id="UP001445076"/>
    </source>
</evidence>
<evidence type="ECO:0000259" key="2">
    <source>
        <dbReference type="PROSITE" id="PS50835"/>
    </source>
</evidence>
<dbReference type="EMBL" id="JARKIK010000089">
    <property type="protein sequence ID" value="KAK8723422.1"/>
    <property type="molecule type" value="Genomic_DNA"/>
</dbReference>
<dbReference type="Proteomes" id="UP001445076">
    <property type="component" value="Unassembled WGS sequence"/>
</dbReference>
<evidence type="ECO:0000313" key="3">
    <source>
        <dbReference type="EMBL" id="KAK8723422.1"/>
    </source>
</evidence>
<keyword evidence="4" id="KW-1185">Reference proteome</keyword>
<protein>
    <recommendedName>
        <fullName evidence="2">Ig-like domain-containing protein</fullName>
    </recommendedName>
</protein>
<dbReference type="FunFam" id="2.60.40.10:FF:000437">
    <property type="entry name" value="Beat-IIIc, isoform A"/>
    <property type="match status" value="1"/>
</dbReference>
<reference evidence="3 4" key="1">
    <citation type="journal article" date="2024" name="BMC Genomics">
        <title>Genome assembly of redclaw crayfish (Cherax quadricarinatus) provides insights into its immune adaptation and hypoxia tolerance.</title>
        <authorList>
            <person name="Liu Z."/>
            <person name="Zheng J."/>
            <person name="Li H."/>
            <person name="Fang K."/>
            <person name="Wang S."/>
            <person name="He J."/>
            <person name="Zhou D."/>
            <person name="Weng S."/>
            <person name="Chi M."/>
            <person name="Gu Z."/>
            <person name="He J."/>
            <person name="Li F."/>
            <person name="Wang M."/>
        </authorList>
    </citation>
    <scope>NUCLEOTIDE SEQUENCE [LARGE SCALE GENOMIC DNA]</scope>
    <source>
        <strain evidence="3">ZL_2023a</strain>
    </source>
</reference>
<dbReference type="PANTHER" id="PTHR21261">
    <property type="entry name" value="BEAT PROTEIN"/>
    <property type="match status" value="1"/>
</dbReference>
<dbReference type="InterPro" id="IPR036179">
    <property type="entry name" value="Ig-like_dom_sf"/>
</dbReference>
<sequence>MGARWLPLTLLSIFCGAGCCLQITGIKAPRLVLTGERVHLSCSFRLDGDTLYSLTWWKDDKIFYRFIPKSSPPGAVFPLPGITVDERISSLHQVTLSQVDHRASGKLRCEVLGDSPNFEQDTMDSNITVIAKPESGPSLTGVQGPYTVGHLLLVNCSSPFSYPPTTLTWHINGHQVSLVK</sequence>
<keyword evidence="1" id="KW-0732">Signal</keyword>
<dbReference type="AlphaFoldDB" id="A0AAW0W2D0"/>
<dbReference type="InterPro" id="IPR007110">
    <property type="entry name" value="Ig-like_dom"/>
</dbReference>
<dbReference type="PANTHER" id="PTHR21261:SF15">
    <property type="entry name" value="BEATEN PATH IIIA, ISOFORM D-RELATED"/>
    <property type="match status" value="1"/>
</dbReference>
<organism evidence="3 4">
    <name type="scientific">Cherax quadricarinatus</name>
    <name type="common">Australian red claw crayfish</name>
    <dbReference type="NCBI Taxonomy" id="27406"/>
    <lineage>
        <taxon>Eukaryota</taxon>
        <taxon>Metazoa</taxon>
        <taxon>Ecdysozoa</taxon>
        <taxon>Arthropoda</taxon>
        <taxon>Crustacea</taxon>
        <taxon>Multicrustacea</taxon>
        <taxon>Malacostraca</taxon>
        <taxon>Eumalacostraca</taxon>
        <taxon>Eucarida</taxon>
        <taxon>Decapoda</taxon>
        <taxon>Pleocyemata</taxon>
        <taxon>Astacidea</taxon>
        <taxon>Parastacoidea</taxon>
        <taxon>Parastacidae</taxon>
        <taxon>Cherax</taxon>
    </lineage>
</organism>
<feature type="non-terminal residue" evidence="3">
    <location>
        <position position="180"/>
    </location>
</feature>
<dbReference type="InterPro" id="IPR013783">
    <property type="entry name" value="Ig-like_fold"/>
</dbReference>
<gene>
    <name evidence="3" type="ORF">OTU49_011704</name>
</gene>
<comment type="caution">
    <text evidence="3">The sequence shown here is derived from an EMBL/GenBank/DDBJ whole genome shotgun (WGS) entry which is preliminary data.</text>
</comment>
<dbReference type="SUPFAM" id="SSF48726">
    <property type="entry name" value="Immunoglobulin"/>
    <property type="match status" value="1"/>
</dbReference>